<evidence type="ECO:0000259" key="1">
    <source>
        <dbReference type="Pfam" id="PF01636"/>
    </source>
</evidence>
<comment type="caution">
    <text evidence="2">The sequence shown here is derived from an EMBL/GenBank/DDBJ whole genome shotgun (WGS) entry which is preliminary data.</text>
</comment>
<accession>A0A3R9DW58</accession>
<proteinExistence type="predicted"/>
<name>A0A3R9DW58_9BACI</name>
<dbReference type="Pfam" id="PF01636">
    <property type="entry name" value="APH"/>
    <property type="match status" value="1"/>
</dbReference>
<dbReference type="InterPro" id="IPR051678">
    <property type="entry name" value="AGP_Transferase"/>
</dbReference>
<dbReference type="InterPro" id="IPR002575">
    <property type="entry name" value="Aminoglycoside_PTrfase"/>
</dbReference>
<reference evidence="3" key="1">
    <citation type="submission" date="2018-12" db="EMBL/GenBank/DDBJ databases">
        <title>Bacillus chawlae sp. nov., Bacillus glennii sp. nov., and Bacillus saganii sp. nov. Isolated from the Vehicle Assembly Building at Kennedy Space Center where the Viking Spacecraft were Assembled.</title>
        <authorList>
            <person name="Seuylemezian A."/>
            <person name="Vaishampayan P."/>
        </authorList>
    </citation>
    <scope>NUCLEOTIDE SEQUENCE [LARGE SCALE GENOMIC DNA]</scope>
    <source>
        <strain evidence="3">DSM 13966</strain>
    </source>
</reference>
<dbReference type="InterPro" id="IPR011009">
    <property type="entry name" value="Kinase-like_dom_sf"/>
</dbReference>
<dbReference type="OrthoDB" id="9812495at2"/>
<dbReference type="SUPFAM" id="SSF56112">
    <property type="entry name" value="Protein kinase-like (PK-like)"/>
    <property type="match status" value="1"/>
</dbReference>
<dbReference type="Proteomes" id="UP000279911">
    <property type="component" value="Unassembled WGS sequence"/>
</dbReference>
<dbReference type="RefSeq" id="WP_125478738.1">
    <property type="nucleotide sequence ID" value="NZ_RSFW01000006.1"/>
</dbReference>
<feature type="domain" description="Aminoglycoside phosphotransferase" evidence="1">
    <location>
        <begin position="22"/>
        <end position="231"/>
    </location>
</feature>
<sequence length="251" mass="28429">MNKQMALEDVLGEVVSIEKLPEQGCTSEVSRVVTESGTYLLKSAFKQKYREWLKAEAAVLQNLSEKLIPVPEYHGFYEEKESSHLIMSFEQGVTLTAALRAAETQTEKISLIRSFGRLLQKLHEGELIFQCEGDWLDRQLARAQVYAESGQSDGNLELLEQLKSSRPAAVKQTMIHGDCTTDNVLVTDGEVRMFIDVAGMTVGDPRYDEALAIGRFTGNSEWMSAFYEGYTRYKITQAELEYFNDGLYEFF</sequence>
<dbReference type="EMBL" id="RSFW01000006">
    <property type="protein sequence ID" value="RSD28776.1"/>
    <property type="molecule type" value="Genomic_DNA"/>
</dbReference>
<dbReference type="AlphaFoldDB" id="A0A3R9DW58"/>
<organism evidence="2 3">
    <name type="scientific">Mesobacillus subterraneus</name>
    <dbReference type="NCBI Taxonomy" id="285983"/>
    <lineage>
        <taxon>Bacteria</taxon>
        <taxon>Bacillati</taxon>
        <taxon>Bacillota</taxon>
        <taxon>Bacilli</taxon>
        <taxon>Bacillales</taxon>
        <taxon>Bacillaceae</taxon>
        <taxon>Mesobacillus</taxon>
    </lineage>
</organism>
<dbReference type="Gene3D" id="3.30.200.20">
    <property type="entry name" value="Phosphorylase Kinase, domain 1"/>
    <property type="match status" value="1"/>
</dbReference>
<evidence type="ECO:0000313" key="3">
    <source>
        <dbReference type="Proteomes" id="UP000279911"/>
    </source>
</evidence>
<dbReference type="PANTHER" id="PTHR21310">
    <property type="entry name" value="AMINOGLYCOSIDE PHOSPHOTRANSFERASE-RELATED-RELATED"/>
    <property type="match status" value="1"/>
</dbReference>
<protein>
    <submittedName>
        <fullName evidence="2">Aminoglycoside phosphotransferase family protein</fullName>
    </submittedName>
</protein>
<keyword evidence="2" id="KW-0808">Transferase</keyword>
<dbReference type="GO" id="GO:0016740">
    <property type="term" value="F:transferase activity"/>
    <property type="evidence" value="ECO:0007669"/>
    <property type="project" value="UniProtKB-KW"/>
</dbReference>
<dbReference type="Gene3D" id="3.90.1200.10">
    <property type="match status" value="1"/>
</dbReference>
<evidence type="ECO:0000313" key="2">
    <source>
        <dbReference type="EMBL" id="RSD28776.1"/>
    </source>
</evidence>
<gene>
    <name evidence="2" type="ORF">EJA10_04185</name>
</gene>